<feature type="transmembrane region" description="Helical" evidence="1">
    <location>
        <begin position="15"/>
        <end position="33"/>
    </location>
</feature>
<keyword evidence="3" id="KW-1185">Reference proteome</keyword>
<dbReference type="AlphaFoldDB" id="A0A9J6FJC6"/>
<evidence type="ECO:0000256" key="1">
    <source>
        <dbReference type="SAM" id="Phobius"/>
    </source>
</evidence>
<comment type="caution">
    <text evidence="2">The sequence shown here is derived from an EMBL/GenBank/DDBJ whole genome shotgun (WGS) entry which is preliminary data.</text>
</comment>
<dbReference type="Proteomes" id="UP000821853">
    <property type="component" value="Chromosome 1"/>
</dbReference>
<reference evidence="2 3" key="1">
    <citation type="journal article" date="2020" name="Cell">
        <title>Large-Scale Comparative Analyses of Tick Genomes Elucidate Their Genetic Diversity and Vector Capacities.</title>
        <authorList>
            <consortium name="Tick Genome and Microbiome Consortium (TIGMIC)"/>
            <person name="Jia N."/>
            <person name="Wang J."/>
            <person name="Shi W."/>
            <person name="Du L."/>
            <person name="Sun Y."/>
            <person name="Zhan W."/>
            <person name="Jiang J.F."/>
            <person name="Wang Q."/>
            <person name="Zhang B."/>
            <person name="Ji P."/>
            <person name="Bell-Sakyi L."/>
            <person name="Cui X.M."/>
            <person name="Yuan T.T."/>
            <person name="Jiang B.G."/>
            <person name="Yang W.F."/>
            <person name="Lam T.T."/>
            <person name="Chang Q.C."/>
            <person name="Ding S.J."/>
            <person name="Wang X.J."/>
            <person name="Zhu J.G."/>
            <person name="Ruan X.D."/>
            <person name="Zhao L."/>
            <person name="Wei J.T."/>
            <person name="Ye R.Z."/>
            <person name="Que T.C."/>
            <person name="Du C.H."/>
            <person name="Zhou Y.H."/>
            <person name="Cheng J.X."/>
            <person name="Dai P.F."/>
            <person name="Guo W.B."/>
            <person name="Han X.H."/>
            <person name="Huang E.J."/>
            <person name="Li L.F."/>
            <person name="Wei W."/>
            <person name="Gao Y.C."/>
            <person name="Liu J.Z."/>
            <person name="Shao H.Z."/>
            <person name="Wang X."/>
            <person name="Wang C.C."/>
            <person name="Yang T.C."/>
            <person name="Huo Q.B."/>
            <person name="Li W."/>
            <person name="Chen H.Y."/>
            <person name="Chen S.E."/>
            <person name="Zhou L.G."/>
            <person name="Ni X.B."/>
            <person name="Tian J.H."/>
            <person name="Sheng Y."/>
            <person name="Liu T."/>
            <person name="Pan Y.S."/>
            <person name="Xia L.Y."/>
            <person name="Li J."/>
            <person name="Zhao F."/>
            <person name="Cao W.C."/>
        </authorList>
    </citation>
    <scope>NUCLEOTIDE SEQUENCE [LARGE SCALE GENOMIC DNA]</scope>
    <source>
        <strain evidence="2">HaeL-2018</strain>
    </source>
</reference>
<keyword evidence="1" id="KW-0812">Transmembrane</keyword>
<accession>A0A9J6FJC6</accession>
<evidence type="ECO:0000313" key="2">
    <source>
        <dbReference type="EMBL" id="KAH9362449.1"/>
    </source>
</evidence>
<keyword evidence="1" id="KW-1133">Transmembrane helix</keyword>
<organism evidence="2 3">
    <name type="scientific">Haemaphysalis longicornis</name>
    <name type="common">Bush tick</name>
    <dbReference type="NCBI Taxonomy" id="44386"/>
    <lineage>
        <taxon>Eukaryota</taxon>
        <taxon>Metazoa</taxon>
        <taxon>Ecdysozoa</taxon>
        <taxon>Arthropoda</taxon>
        <taxon>Chelicerata</taxon>
        <taxon>Arachnida</taxon>
        <taxon>Acari</taxon>
        <taxon>Parasitiformes</taxon>
        <taxon>Ixodida</taxon>
        <taxon>Ixodoidea</taxon>
        <taxon>Ixodidae</taxon>
        <taxon>Haemaphysalinae</taxon>
        <taxon>Haemaphysalis</taxon>
    </lineage>
</organism>
<dbReference type="OrthoDB" id="6510159at2759"/>
<name>A0A9J6FJC6_HAELO</name>
<dbReference type="OMA" id="GGHYHHF"/>
<dbReference type="VEuPathDB" id="VectorBase:HLOH_042406"/>
<evidence type="ECO:0000313" key="3">
    <source>
        <dbReference type="Proteomes" id="UP000821853"/>
    </source>
</evidence>
<protein>
    <submittedName>
        <fullName evidence="2">Uncharacterized protein</fullName>
    </submittedName>
</protein>
<dbReference type="EMBL" id="JABSTR010000001">
    <property type="protein sequence ID" value="KAH9362449.1"/>
    <property type="molecule type" value="Genomic_DNA"/>
</dbReference>
<sequence length="111" mass="12165">MVTVSRPPEIHHSTMNSHLIVLAVVLGCALAGLHHHGGGHYHHFHHHGGLGYGHHGGFDYGPKLVDVRYVKAPVTRIKYVHKPVFGIVKVPVAKISTVIKPVVHVDHVPAW</sequence>
<gene>
    <name evidence="2" type="ORF">HPB48_020141</name>
</gene>
<keyword evidence="1" id="KW-0472">Membrane</keyword>
<dbReference type="PROSITE" id="PS51257">
    <property type="entry name" value="PROKAR_LIPOPROTEIN"/>
    <property type="match status" value="1"/>
</dbReference>
<proteinExistence type="predicted"/>